<dbReference type="Pfam" id="PF17196">
    <property type="entry name" value="DUF5133"/>
    <property type="match status" value="1"/>
</dbReference>
<sequence>MLLPAEKELRAALARFAEARIAHDVLPTVRTSRALEDATYTLCVITGDRTAEDALSAADALLQRFCADREGPTREAKTLAA</sequence>
<dbReference type="AlphaFoldDB" id="A0AB39NAQ6"/>
<evidence type="ECO:0000313" key="1">
    <source>
        <dbReference type="EMBL" id="XDQ15535.1"/>
    </source>
</evidence>
<dbReference type="RefSeq" id="WP_369275467.1">
    <property type="nucleotide sequence ID" value="NZ_CP163432.1"/>
</dbReference>
<organism evidence="1">
    <name type="scientific">Streptomyces sp. R11</name>
    <dbReference type="NCBI Taxonomy" id="3238625"/>
    <lineage>
        <taxon>Bacteria</taxon>
        <taxon>Bacillati</taxon>
        <taxon>Actinomycetota</taxon>
        <taxon>Actinomycetes</taxon>
        <taxon>Kitasatosporales</taxon>
        <taxon>Streptomycetaceae</taxon>
        <taxon>Streptomyces</taxon>
    </lineage>
</organism>
<reference evidence="1" key="1">
    <citation type="submission" date="2024-07" db="EMBL/GenBank/DDBJ databases">
        <authorList>
            <person name="Yu S.T."/>
        </authorList>
    </citation>
    <scope>NUCLEOTIDE SEQUENCE</scope>
    <source>
        <strain evidence="1">R11</strain>
    </source>
</reference>
<gene>
    <name evidence="1" type="ORF">AB5J55_40770</name>
</gene>
<proteinExistence type="predicted"/>
<dbReference type="InterPro" id="IPR033457">
    <property type="entry name" value="DUF5133"/>
</dbReference>
<protein>
    <submittedName>
        <fullName evidence="1">DUF5133 domain-containing protein</fullName>
    </submittedName>
</protein>
<dbReference type="EMBL" id="CP163432">
    <property type="protein sequence ID" value="XDQ15535.1"/>
    <property type="molecule type" value="Genomic_DNA"/>
</dbReference>
<accession>A0AB39NAQ6</accession>
<name>A0AB39NAQ6_9ACTN</name>